<keyword evidence="3 8" id="KW-1133">Transmembrane helix</keyword>
<feature type="transmembrane region" description="Helical" evidence="8">
    <location>
        <begin position="75"/>
        <end position="92"/>
    </location>
</feature>
<gene>
    <name evidence="10" type="ORF">ElyMa_000647600</name>
</gene>
<keyword evidence="6 10" id="KW-0675">Receptor</keyword>
<dbReference type="SUPFAM" id="SSF81321">
    <property type="entry name" value="Family A G protein-coupled receptor-like"/>
    <property type="match status" value="1"/>
</dbReference>
<name>A0AAV4GG13_9GAST</name>
<evidence type="ECO:0000256" key="1">
    <source>
        <dbReference type="ARBA" id="ARBA00004141"/>
    </source>
</evidence>
<accession>A0AAV4GG13</accession>
<proteinExistence type="predicted"/>
<evidence type="ECO:0000256" key="6">
    <source>
        <dbReference type="ARBA" id="ARBA00023170"/>
    </source>
</evidence>
<dbReference type="Gene3D" id="1.20.1070.10">
    <property type="entry name" value="Rhodopsin 7-helix transmembrane proteins"/>
    <property type="match status" value="1"/>
</dbReference>
<evidence type="ECO:0000256" key="5">
    <source>
        <dbReference type="ARBA" id="ARBA00023136"/>
    </source>
</evidence>
<feature type="transmembrane region" description="Helical" evidence="8">
    <location>
        <begin position="228"/>
        <end position="246"/>
    </location>
</feature>
<dbReference type="GO" id="GO:0005886">
    <property type="term" value="C:plasma membrane"/>
    <property type="evidence" value="ECO:0007669"/>
    <property type="project" value="TreeGrafter"/>
</dbReference>
<evidence type="ECO:0000313" key="10">
    <source>
        <dbReference type="EMBL" id="GFR83330.1"/>
    </source>
</evidence>
<feature type="transmembrane region" description="Helical" evidence="8">
    <location>
        <begin position="271"/>
        <end position="289"/>
    </location>
</feature>
<feature type="domain" description="G-protein coupled receptors family 1 profile" evidence="9">
    <location>
        <begin position="54"/>
        <end position="332"/>
    </location>
</feature>
<evidence type="ECO:0000256" key="4">
    <source>
        <dbReference type="ARBA" id="ARBA00023040"/>
    </source>
</evidence>
<evidence type="ECO:0000256" key="3">
    <source>
        <dbReference type="ARBA" id="ARBA00022989"/>
    </source>
</evidence>
<dbReference type="Proteomes" id="UP000762676">
    <property type="component" value="Unassembled WGS sequence"/>
</dbReference>
<feature type="transmembrane region" description="Helical" evidence="8">
    <location>
        <begin position="153"/>
        <end position="180"/>
    </location>
</feature>
<evidence type="ECO:0000256" key="2">
    <source>
        <dbReference type="ARBA" id="ARBA00022692"/>
    </source>
</evidence>
<evidence type="ECO:0000259" key="9">
    <source>
        <dbReference type="PROSITE" id="PS50262"/>
    </source>
</evidence>
<dbReference type="EMBL" id="BMAT01001325">
    <property type="protein sequence ID" value="GFR83330.1"/>
    <property type="molecule type" value="Genomic_DNA"/>
</dbReference>
<keyword evidence="4" id="KW-0297">G-protein coupled receptor</keyword>
<dbReference type="GO" id="GO:0004930">
    <property type="term" value="F:G protein-coupled receptor activity"/>
    <property type="evidence" value="ECO:0007669"/>
    <property type="project" value="UniProtKB-KW"/>
</dbReference>
<keyword evidence="5 8" id="KW-0472">Membrane</keyword>
<evidence type="ECO:0000313" key="11">
    <source>
        <dbReference type="Proteomes" id="UP000762676"/>
    </source>
</evidence>
<dbReference type="PANTHER" id="PTHR24243">
    <property type="entry name" value="G-PROTEIN COUPLED RECEPTOR"/>
    <property type="match status" value="1"/>
</dbReference>
<dbReference type="InterPro" id="IPR017452">
    <property type="entry name" value="GPCR_Rhodpsn_7TM"/>
</dbReference>
<keyword evidence="2 8" id="KW-0812">Transmembrane</keyword>
<protein>
    <submittedName>
        <fullName evidence="10">Chemosensory receptor A</fullName>
    </submittedName>
</protein>
<evidence type="ECO:0000256" key="8">
    <source>
        <dbReference type="SAM" id="Phobius"/>
    </source>
</evidence>
<feature type="transmembrane region" description="Helical" evidence="8">
    <location>
        <begin position="45"/>
        <end position="63"/>
    </location>
</feature>
<feature type="transmembrane region" description="Helical" evidence="8">
    <location>
        <begin position="112"/>
        <end position="133"/>
    </location>
</feature>
<sequence length="353" mass="39473">MSVLSTWHLDTNSSLFNPSVGSNPLQSAHQQDLSSVDLVFTGFNLSVYVFSSLANFMNILVFWRDGFVSTSNISFFTLAIADLLVSLIWVSQQVAQLTSQVYTPLGIFLGQYLFPCSEAINTLASWITVIITWERLCCISFPLKVKAIVTRKLIVSLILGGAMYELTAVIVGFVGVYIALKGSKEIITIPYFDENGGYRLNITNTETRDFGASILKISFMYRSTIPNYILYAAIVIGTVLLVFKFWQSVRVKQSLMAVKGPQKMSAAEKRLIKSVVAVCVIYIVTVTPLNLTDTLYFIDSNLVPLNVLWVYVLMLAVSLTRSFNHAINIFVYLVVNSNYRKQFINLFCFGSHA</sequence>
<keyword evidence="11" id="KW-1185">Reference proteome</keyword>
<reference evidence="10 11" key="1">
    <citation type="journal article" date="2021" name="Elife">
        <title>Chloroplast acquisition without the gene transfer in kleptoplastic sea slugs, Plakobranchus ocellatus.</title>
        <authorList>
            <person name="Maeda T."/>
            <person name="Takahashi S."/>
            <person name="Yoshida T."/>
            <person name="Shimamura S."/>
            <person name="Takaki Y."/>
            <person name="Nagai Y."/>
            <person name="Toyoda A."/>
            <person name="Suzuki Y."/>
            <person name="Arimoto A."/>
            <person name="Ishii H."/>
            <person name="Satoh N."/>
            <person name="Nishiyama T."/>
            <person name="Hasebe M."/>
            <person name="Maruyama T."/>
            <person name="Minagawa J."/>
            <person name="Obokata J."/>
            <person name="Shigenobu S."/>
        </authorList>
    </citation>
    <scope>NUCLEOTIDE SEQUENCE [LARGE SCALE GENOMIC DNA]</scope>
</reference>
<feature type="transmembrane region" description="Helical" evidence="8">
    <location>
        <begin position="309"/>
        <end position="335"/>
    </location>
</feature>
<keyword evidence="7" id="KW-0807">Transducer</keyword>
<comment type="caution">
    <text evidence="10">The sequence shown here is derived from an EMBL/GenBank/DDBJ whole genome shotgun (WGS) entry which is preliminary data.</text>
</comment>
<dbReference type="PROSITE" id="PS50262">
    <property type="entry name" value="G_PROTEIN_RECEP_F1_2"/>
    <property type="match status" value="1"/>
</dbReference>
<comment type="subcellular location">
    <subcellularLocation>
        <location evidence="1">Membrane</location>
        <topology evidence="1">Multi-pass membrane protein</topology>
    </subcellularLocation>
</comment>
<evidence type="ECO:0000256" key="7">
    <source>
        <dbReference type="ARBA" id="ARBA00023224"/>
    </source>
</evidence>
<dbReference type="PANTHER" id="PTHR24243:SF208">
    <property type="entry name" value="PYROKININ-1 RECEPTOR"/>
    <property type="match status" value="1"/>
</dbReference>
<organism evidence="10 11">
    <name type="scientific">Elysia marginata</name>
    <dbReference type="NCBI Taxonomy" id="1093978"/>
    <lineage>
        <taxon>Eukaryota</taxon>
        <taxon>Metazoa</taxon>
        <taxon>Spiralia</taxon>
        <taxon>Lophotrochozoa</taxon>
        <taxon>Mollusca</taxon>
        <taxon>Gastropoda</taxon>
        <taxon>Heterobranchia</taxon>
        <taxon>Euthyneura</taxon>
        <taxon>Panpulmonata</taxon>
        <taxon>Sacoglossa</taxon>
        <taxon>Placobranchoidea</taxon>
        <taxon>Plakobranchidae</taxon>
        <taxon>Elysia</taxon>
    </lineage>
</organism>
<dbReference type="AlphaFoldDB" id="A0AAV4GG13"/>